<dbReference type="Proteomes" id="UP000237073">
    <property type="component" value="Unassembled WGS sequence"/>
</dbReference>
<dbReference type="SUPFAM" id="SSF81901">
    <property type="entry name" value="HCP-like"/>
    <property type="match status" value="1"/>
</dbReference>
<dbReference type="GO" id="GO:0036503">
    <property type="term" value="P:ERAD pathway"/>
    <property type="evidence" value="ECO:0007669"/>
    <property type="project" value="TreeGrafter"/>
</dbReference>
<dbReference type="PANTHER" id="PTHR11102">
    <property type="entry name" value="SEL-1-LIKE PROTEIN"/>
    <property type="match status" value="1"/>
</dbReference>
<keyword evidence="1" id="KW-0732">Signal</keyword>
<proteinExistence type="predicted"/>
<dbReference type="SMART" id="SM00671">
    <property type="entry name" value="SEL1"/>
    <property type="match status" value="4"/>
</dbReference>
<dbReference type="Gene3D" id="1.25.40.10">
    <property type="entry name" value="Tetratricopeptide repeat domain"/>
    <property type="match status" value="1"/>
</dbReference>
<organism evidence="3 5">
    <name type="scientific">Superficieibacter electus</name>
    <dbReference type="NCBI Taxonomy" id="2022662"/>
    <lineage>
        <taxon>Bacteria</taxon>
        <taxon>Pseudomonadati</taxon>
        <taxon>Pseudomonadota</taxon>
        <taxon>Gammaproteobacteria</taxon>
        <taxon>Enterobacterales</taxon>
        <taxon>Enterobacteriaceae</taxon>
        <taxon>Superficieibacter</taxon>
    </lineage>
</organism>
<gene>
    <name evidence="3" type="ORF">CHU32_26040</name>
    <name evidence="2" type="ORF">CHU33_26125</name>
</gene>
<keyword evidence="4" id="KW-1185">Reference proteome</keyword>
<dbReference type="EMBL" id="PQGE01000039">
    <property type="protein sequence ID" value="POP40643.1"/>
    <property type="molecule type" value="Genomic_DNA"/>
</dbReference>
<dbReference type="AlphaFoldDB" id="A0A2P5GHD2"/>
<evidence type="ECO:0000313" key="2">
    <source>
        <dbReference type="EMBL" id="POP40643.1"/>
    </source>
</evidence>
<evidence type="ECO:0000313" key="4">
    <source>
        <dbReference type="Proteomes" id="UP000237073"/>
    </source>
</evidence>
<dbReference type="RefSeq" id="WP_103678709.1">
    <property type="nucleotide sequence ID" value="NZ_PQGD01000036.1"/>
</dbReference>
<dbReference type="Pfam" id="PF08238">
    <property type="entry name" value="Sel1"/>
    <property type="match status" value="5"/>
</dbReference>
<evidence type="ECO:0008006" key="6">
    <source>
        <dbReference type="Google" id="ProtNLM"/>
    </source>
</evidence>
<name>A0A2P5GHD2_9ENTR</name>
<sequence length="373" mass="42023">MIFYYQQGEFVVNKKKNFIALILCSSIFINYANATDVPTLEQHIKVGDTKAQYELGLKYLNGEGVEINYLKGSVLVYASALSQKNESLIDPLHLSKAPLWQRYEIVRLGEQIARNPDEWKKLWVNTSVDELNKLAKKGDASALYHVGILSSSAEDAFKIFEQAAIKNNRESQVVLAQLYDRGLGVERNDKKSFEWTQKAAEQGDVNSQMKMYRYYLGNFGDIVKIDYHKASEWIQKAIDQGDGDAMETKGWDYASGRNGIPKDINKGIEIYKKGLVAKLTINSVNFTDYNSLAYMYLKNNDKVKAWVLLQMGKKVAAEMNTESILAEEDADIFPVLSIKENPNAKNVLSTTEGQKAQQQLAALEKDPSSIAGW</sequence>
<dbReference type="Proteomes" id="UP000247005">
    <property type="component" value="Unassembled WGS sequence"/>
</dbReference>
<evidence type="ECO:0000313" key="3">
    <source>
        <dbReference type="EMBL" id="POP41807.1"/>
    </source>
</evidence>
<feature type="chain" id="PRO_5015192065" description="Sel1 repeat family protein" evidence="1">
    <location>
        <begin position="35"/>
        <end position="373"/>
    </location>
</feature>
<reference evidence="4 5" key="1">
    <citation type="submission" date="2018-01" db="EMBL/GenBank/DDBJ databases">
        <title>Superficieibacter electus gen. nov., sp. nov., an extended-spectrum beta-lactamase possessing member of the Enterobacteriaceae family, isolated from intensive care unit surfaces.</title>
        <authorList>
            <person name="Potter R.F."/>
            <person name="D'Souza A.W."/>
        </authorList>
    </citation>
    <scope>NUCLEOTIDE SEQUENCE [LARGE SCALE GENOMIC DNA]</scope>
    <source>
        <strain evidence="3 5">BP-1</strain>
        <strain evidence="2 4">BP-2</strain>
    </source>
</reference>
<dbReference type="PANTHER" id="PTHR11102:SF147">
    <property type="entry name" value="SEL1L ADAPTOR SUBUNIT OF ERAD E3 UBIQUITIN LIGASE"/>
    <property type="match status" value="1"/>
</dbReference>
<evidence type="ECO:0000313" key="5">
    <source>
        <dbReference type="Proteomes" id="UP000247005"/>
    </source>
</evidence>
<protein>
    <recommendedName>
        <fullName evidence="6">Sel1 repeat family protein</fullName>
    </recommendedName>
</protein>
<dbReference type="InterPro" id="IPR050767">
    <property type="entry name" value="Sel1_AlgK"/>
</dbReference>
<dbReference type="EMBL" id="PQGD01000036">
    <property type="protein sequence ID" value="POP41807.1"/>
    <property type="molecule type" value="Genomic_DNA"/>
</dbReference>
<dbReference type="OrthoDB" id="8561742at2"/>
<dbReference type="InterPro" id="IPR011990">
    <property type="entry name" value="TPR-like_helical_dom_sf"/>
</dbReference>
<evidence type="ECO:0000256" key="1">
    <source>
        <dbReference type="SAM" id="SignalP"/>
    </source>
</evidence>
<feature type="signal peptide" evidence="1">
    <location>
        <begin position="1"/>
        <end position="34"/>
    </location>
</feature>
<comment type="caution">
    <text evidence="3">The sequence shown here is derived from an EMBL/GenBank/DDBJ whole genome shotgun (WGS) entry which is preliminary data.</text>
</comment>
<accession>A0A2P5GHD2</accession>
<dbReference type="InterPro" id="IPR006597">
    <property type="entry name" value="Sel1-like"/>
</dbReference>